<proteinExistence type="predicted"/>
<evidence type="ECO:0000313" key="2">
    <source>
        <dbReference type="Proteomes" id="UP000295344"/>
    </source>
</evidence>
<protein>
    <submittedName>
        <fullName evidence="1">Uncharacterized protein</fullName>
    </submittedName>
</protein>
<dbReference type="Proteomes" id="UP000295344">
    <property type="component" value="Unassembled WGS sequence"/>
</dbReference>
<gene>
    <name evidence="1" type="ORF">CLV52_3327</name>
</gene>
<evidence type="ECO:0000313" key="1">
    <source>
        <dbReference type="EMBL" id="TDS74806.1"/>
    </source>
</evidence>
<organism evidence="1 2">
    <name type="scientific">Amnibacterium kyonggiense</name>
    <dbReference type="NCBI Taxonomy" id="595671"/>
    <lineage>
        <taxon>Bacteria</taxon>
        <taxon>Bacillati</taxon>
        <taxon>Actinomycetota</taxon>
        <taxon>Actinomycetes</taxon>
        <taxon>Micrococcales</taxon>
        <taxon>Microbacteriaceae</taxon>
        <taxon>Amnibacterium</taxon>
    </lineage>
</organism>
<sequence length="58" mass="6555">MPALRMLAVTYTNSTSLLGTLALRAYMPKIVMVVLMRRSARQGCTRESPYRCLRTCSD</sequence>
<keyword evidence="2" id="KW-1185">Reference proteome</keyword>
<accession>A0A4R7FEF2</accession>
<name>A0A4R7FEF2_9MICO</name>
<reference evidence="1 2" key="1">
    <citation type="submission" date="2019-03" db="EMBL/GenBank/DDBJ databases">
        <title>Genomic Encyclopedia of Archaeal and Bacterial Type Strains, Phase II (KMG-II): from individual species to whole genera.</title>
        <authorList>
            <person name="Goeker M."/>
        </authorList>
    </citation>
    <scope>NUCLEOTIDE SEQUENCE [LARGE SCALE GENOMIC DNA]</scope>
    <source>
        <strain evidence="1 2">DSM 24782</strain>
    </source>
</reference>
<dbReference type="AlphaFoldDB" id="A0A4R7FEF2"/>
<comment type="caution">
    <text evidence="1">The sequence shown here is derived from an EMBL/GenBank/DDBJ whole genome shotgun (WGS) entry which is preliminary data.</text>
</comment>
<dbReference type="EMBL" id="SOAM01000004">
    <property type="protein sequence ID" value="TDS74806.1"/>
    <property type="molecule type" value="Genomic_DNA"/>
</dbReference>